<dbReference type="GO" id="GO:0008186">
    <property type="term" value="F:ATP-dependent activity, acting on RNA"/>
    <property type="evidence" value="ECO:0007669"/>
    <property type="project" value="UniProtKB-UniRule"/>
</dbReference>
<dbReference type="AlphaFoldDB" id="A0A562V3L5"/>
<keyword evidence="5 9" id="KW-0067">ATP-binding</keyword>
<evidence type="ECO:0000313" key="15">
    <source>
        <dbReference type="Proteomes" id="UP000321617"/>
    </source>
</evidence>
<feature type="compositionally biased region" description="Polar residues" evidence="12">
    <location>
        <begin position="1"/>
        <end position="12"/>
    </location>
</feature>
<comment type="similarity">
    <text evidence="9 11">Belongs to the Rho family.</text>
</comment>
<sequence>MSETTDIASETTGIRRRRSGSGLASMLMPELQQLANSLGITSIGRMRKSELITAIQARQASGASQSAEAGKSQEPAARDEKPATPVAEPEAETTKTRRATRPAGPPQPRRSTVVAAESDTGATATATVAVEDRDSGEATAERTERRRERTRRTADADTGKAERGEQQRDRQAGDSRDRQAGDSRDRQSGGRERRDSRNDNQTDEDGRRRNRRHRDRDRRGGNRSGSGSGGGGGRERSEPQVGDDDVLVPVAGIVDILDNYAFLRTTGYLAGPTDVYVSMSQVRKYGLRRGDAVTGMVKAPKDNEDGGGSGKRREKYNPLIQLDTVNGTEPDQARKRPDFYKLTPLYPQQRLRLETESHLLTTRVIDLVAPIGKGQRALIVSPPKAGKTMVMQAIANAITTNNPECHLMVVLVDERPEEVTDMQRSVKGEVISSTFDRHPSDHTTVAELSIERAKRLVELGHDVVVLLDGITRLGRAYNNATPASGRIMSGGIDATALYPPKRFLGAARNIENGGSLTIIATALVETGSMGDTVIFEEFKGTGNSELKLDRKLADKRTYPAVDVHQSSTRRDDLMMGADEAAIMLKLRRVLGSLDPQQAIELLLDQLKKNKTNAEFLLQIAKTTPGGND</sequence>
<feature type="binding site" evidence="9">
    <location>
        <begin position="372"/>
        <end position="377"/>
    </location>
    <ligand>
        <name>ATP</name>
        <dbReference type="ChEBI" id="CHEBI:30616"/>
    </ligand>
</feature>
<comment type="subunit">
    <text evidence="9">Homohexamer. The homohexamer assembles into an open ring structure.</text>
</comment>
<dbReference type="Gene3D" id="1.10.720.10">
    <property type="match status" value="1"/>
</dbReference>
<comment type="caution">
    <text evidence="9">Lacks conserved residue(s) required for the propagation of feature annotation.</text>
</comment>
<keyword evidence="7 9" id="KW-0805">Transcription regulation</keyword>
<protein>
    <recommendedName>
        <fullName evidence="9 10">Transcription termination factor Rho</fullName>
        <ecNumber evidence="9 10">3.6.4.-</ecNumber>
    </recommendedName>
    <alternativeName>
        <fullName evidence="9">ATP-dependent helicase Rho</fullName>
    </alternativeName>
</protein>
<dbReference type="EC" id="3.6.4.-" evidence="9 10"/>
<dbReference type="HAMAP" id="MF_01884">
    <property type="entry name" value="Rho"/>
    <property type="match status" value="1"/>
</dbReference>
<dbReference type="InterPro" id="IPR036269">
    <property type="entry name" value="Rho_N_sf"/>
</dbReference>
<evidence type="ECO:0000256" key="6">
    <source>
        <dbReference type="ARBA" id="ARBA00022884"/>
    </source>
</evidence>
<feature type="domain" description="Rho RNA-BD" evidence="13">
    <location>
        <begin position="247"/>
        <end position="329"/>
    </location>
</feature>
<keyword evidence="15" id="KW-1185">Reference proteome</keyword>
<keyword evidence="6 9" id="KW-0694">RNA-binding</keyword>
<dbReference type="PROSITE" id="PS51856">
    <property type="entry name" value="RHO_RNA_BD"/>
    <property type="match status" value="1"/>
</dbReference>
<feature type="compositionally biased region" description="Basic and acidic residues" evidence="12">
    <location>
        <begin position="130"/>
        <end position="207"/>
    </location>
</feature>
<dbReference type="Proteomes" id="UP000321617">
    <property type="component" value="Unassembled WGS sequence"/>
</dbReference>
<dbReference type="GO" id="GO:0005524">
    <property type="term" value="F:ATP binding"/>
    <property type="evidence" value="ECO:0007669"/>
    <property type="project" value="UniProtKB-UniRule"/>
</dbReference>
<evidence type="ECO:0000256" key="5">
    <source>
        <dbReference type="ARBA" id="ARBA00022840"/>
    </source>
</evidence>
<comment type="function">
    <text evidence="9">Facilitates transcription termination by a mechanism that involves Rho binding to the nascent RNA, activation of Rho's RNA-dependent ATPase activity, and release of the mRNA from the DNA template.</text>
</comment>
<dbReference type="EMBL" id="VLLL01000006">
    <property type="protein sequence ID" value="TWJ12453.1"/>
    <property type="molecule type" value="Genomic_DNA"/>
</dbReference>
<dbReference type="GO" id="GO:0006353">
    <property type="term" value="P:DNA-templated transcription termination"/>
    <property type="evidence" value="ECO:0007669"/>
    <property type="project" value="UniProtKB-UniRule"/>
</dbReference>
<dbReference type="InterPro" id="IPR027417">
    <property type="entry name" value="P-loop_NTPase"/>
</dbReference>
<keyword evidence="1 9" id="KW-0806">Transcription termination</keyword>
<evidence type="ECO:0000313" key="14">
    <source>
        <dbReference type="EMBL" id="TWJ12453.1"/>
    </source>
</evidence>
<dbReference type="SMART" id="SM00382">
    <property type="entry name" value="AAA"/>
    <property type="match status" value="1"/>
</dbReference>
<feature type="compositionally biased region" description="Low complexity" evidence="12">
    <location>
        <begin position="57"/>
        <end position="73"/>
    </location>
</feature>
<evidence type="ECO:0000256" key="7">
    <source>
        <dbReference type="ARBA" id="ARBA00023015"/>
    </source>
</evidence>
<proteinExistence type="inferred from homology"/>
<dbReference type="InterPro" id="IPR011113">
    <property type="entry name" value="Rho_RNA-bd"/>
</dbReference>
<dbReference type="PANTHER" id="PTHR46425">
    <property type="entry name" value="TRANSCRIPTION TERMINATION FACTOR RHO"/>
    <property type="match status" value="1"/>
</dbReference>
<keyword evidence="4 9" id="KW-0347">Helicase</keyword>
<dbReference type="RefSeq" id="WP_244615841.1">
    <property type="nucleotide sequence ID" value="NZ_BAABIJ010000002.1"/>
</dbReference>
<evidence type="ECO:0000256" key="4">
    <source>
        <dbReference type="ARBA" id="ARBA00022806"/>
    </source>
</evidence>
<dbReference type="Pfam" id="PF07497">
    <property type="entry name" value="Rho_RNA_bind"/>
    <property type="match status" value="1"/>
</dbReference>
<evidence type="ECO:0000256" key="1">
    <source>
        <dbReference type="ARBA" id="ARBA00022472"/>
    </source>
</evidence>
<feature type="binding site" evidence="9">
    <location>
        <position position="415"/>
    </location>
    <ligand>
        <name>ATP</name>
        <dbReference type="ChEBI" id="CHEBI:30616"/>
    </ligand>
</feature>
<evidence type="ECO:0000256" key="2">
    <source>
        <dbReference type="ARBA" id="ARBA00022741"/>
    </source>
</evidence>
<dbReference type="SUPFAM" id="SSF50249">
    <property type="entry name" value="Nucleic acid-binding proteins"/>
    <property type="match status" value="1"/>
</dbReference>
<dbReference type="SMART" id="SM00357">
    <property type="entry name" value="CSP"/>
    <property type="match status" value="1"/>
</dbReference>
<accession>A0A562V3L5</accession>
<dbReference type="InterPro" id="IPR000194">
    <property type="entry name" value="ATPase_F1/V1/A1_a/bsu_nucl-bd"/>
</dbReference>
<dbReference type="InterPro" id="IPR011112">
    <property type="entry name" value="Rho-like_N"/>
</dbReference>
<evidence type="ECO:0000256" key="9">
    <source>
        <dbReference type="HAMAP-Rule" id="MF_01884"/>
    </source>
</evidence>
<feature type="compositionally biased region" description="Gly residues" evidence="12">
    <location>
        <begin position="222"/>
        <end position="232"/>
    </location>
</feature>
<evidence type="ECO:0000256" key="11">
    <source>
        <dbReference type="PROSITE-ProRule" id="PRU01203"/>
    </source>
</evidence>
<dbReference type="SUPFAM" id="SSF52540">
    <property type="entry name" value="P-loop containing nucleoside triphosphate hydrolases"/>
    <property type="match status" value="1"/>
</dbReference>
<evidence type="ECO:0000256" key="10">
    <source>
        <dbReference type="NCBIfam" id="TIGR00767"/>
    </source>
</evidence>
<keyword evidence="2 9" id="KW-0547">Nucleotide-binding</keyword>
<dbReference type="Pfam" id="PF07498">
    <property type="entry name" value="Rho_N"/>
    <property type="match status" value="1"/>
</dbReference>
<evidence type="ECO:0000256" key="8">
    <source>
        <dbReference type="ARBA" id="ARBA00023163"/>
    </source>
</evidence>
<dbReference type="SUPFAM" id="SSF68912">
    <property type="entry name" value="Rho N-terminal domain-like"/>
    <property type="match status" value="1"/>
</dbReference>
<gene>
    <name evidence="9" type="primary">rho</name>
    <name evidence="14" type="ORF">LX16_3211</name>
</gene>
<name>A0A562V3L5_9ACTN</name>
<dbReference type="SMART" id="SM00959">
    <property type="entry name" value="Rho_N"/>
    <property type="match status" value="1"/>
</dbReference>
<evidence type="ECO:0000256" key="12">
    <source>
        <dbReference type="SAM" id="MobiDB-lite"/>
    </source>
</evidence>
<dbReference type="NCBIfam" id="TIGR00767">
    <property type="entry name" value="rho"/>
    <property type="match status" value="1"/>
</dbReference>
<dbReference type="Pfam" id="PF00006">
    <property type="entry name" value="ATP-synt_ab"/>
    <property type="match status" value="1"/>
</dbReference>
<dbReference type="PANTHER" id="PTHR46425:SF1">
    <property type="entry name" value="TRANSCRIPTION TERMINATION FACTOR RHO"/>
    <property type="match status" value="1"/>
</dbReference>
<dbReference type="GO" id="GO:0004386">
    <property type="term" value="F:helicase activity"/>
    <property type="evidence" value="ECO:0007669"/>
    <property type="project" value="UniProtKB-UniRule"/>
</dbReference>
<dbReference type="CDD" id="cd01128">
    <property type="entry name" value="rho_factor_C"/>
    <property type="match status" value="1"/>
</dbReference>
<feature type="binding site" evidence="9">
    <location>
        <begin position="384"/>
        <end position="389"/>
    </location>
    <ligand>
        <name>ATP</name>
        <dbReference type="ChEBI" id="CHEBI:30616"/>
    </ligand>
</feature>
<dbReference type="InterPro" id="IPR003593">
    <property type="entry name" value="AAA+_ATPase"/>
</dbReference>
<feature type="region of interest" description="Disordered" evidence="12">
    <location>
        <begin position="57"/>
        <end position="243"/>
    </location>
</feature>
<dbReference type="InterPro" id="IPR004665">
    <property type="entry name" value="Term_rho"/>
</dbReference>
<evidence type="ECO:0000259" key="13">
    <source>
        <dbReference type="PROSITE" id="PS51856"/>
    </source>
</evidence>
<dbReference type="GO" id="GO:0003723">
    <property type="term" value="F:RNA binding"/>
    <property type="evidence" value="ECO:0007669"/>
    <property type="project" value="UniProtKB-UniRule"/>
</dbReference>
<dbReference type="Gene3D" id="2.40.50.140">
    <property type="entry name" value="Nucleic acid-binding proteins"/>
    <property type="match status" value="1"/>
</dbReference>
<feature type="compositionally biased region" description="Low complexity" evidence="12">
    <location>
        <begin position="120"/>
        <end position="129"/>
    </location>
</feature>
<dbReference type="InterPro" id="IPR041703">
    <property type="entry name" value="Rho_factor_ATP-bd"/>
</dbReference>
<evidence type="ECO:0000256" key="3">
    <source>
        <dbReference type="ARBA" id="ARBA00022801"/>
    </source>
</evidence>
<comment type="caution">
    <text evidence="14">The sequence shown here is derived from an EMBL/GenBank/DDBJ whole genome shotgun (WGS) entry which is preliminary data.</text>
</comment>
<dbReference type="InterPro" id="IPR011129">
    <property type="entry name" value="CSD"/>
</dbReference>
<keyword evidence="8 9" id="KW-0804">Transcription</keyword>
<keyword evidence="3 9" id="KW-0378">Hydrolase</keyword>
<feature type="region of interest" description="Disordered" evidence="12">
    <location>
        <begin position="1"/>
        <end position="21"/>
    </location>
</feature>
<dbReference type="Gene3D" id="3.40.50.300">
    <property type="entry name" value="P-loop containing nucleotide triphosphate hydrolases"/>
    <property type="match status" value="1"/>
</dbReference>
<organism evidence="14 15">
    <name type="scientific">Stackebrandtia albiflava</name>
    <dbReference type="NCBI Taxonomy" id="406432"/>
    <lineage>
        <taxon>Bacteria</taxon>
        <taxon>Bacillati</taxon>
        <taxon>Actinomycetota</taxon>
        <taxon>Actinomycetes</taxon>
        <taxon>Glycomycetales</taxon>
        <taxon>Glycomycetaceae</taxon>
        <taxon>Stackebrandtia</taxon>
    </lineage>
</organism>
<dbReference type="GO" id="GO:0016787">
    <property type="term" value="F:hydrolase activity"/>
    <property type="evidence" value="ECO:0007669"/>
    <property type="project" value="UniProtKB-KW"/>
</dbReference>
<reference evidence="14 15" key="1">
    <citation type="journal article" date="2013" name="Stand. Genomic Sci.">
        <title>Genomic Encyclopedia of Type Strains, Phase I: The one thousand microbial genomes (KMG-I) project.</title>
        <authorList>
            <person name="Kyrpides N.C."/>
            <person name="Woyke T."/>
            <person name="Eisen J.A."/>
            <person name="Garrity G."/>
            <person name="Lilburn T.G."/>
            <person name="Beck B.J."/>
            <person name="Whitman W.B."/>
            <person name="Hugenholtz P."/>
            <person name="Klenk H.P."/>
        </authorList>
    </citation>
    <scope>NUCLEOTIDE SEQUENCE [LARGE SCALE GENOMIC DNA]</scope>
    <source>
        <strain evidence="14 15">DSM 45044</strain>
    </source>
</reference>
<dbReference type="NCBIfam" id="NF006886">
    <property type="entry name" value="PRK09376.1"/>
    <property type="match status" value="1"/>
</dbReference>
<dbReference type="InterPro" id="IPR012340">
    <property type="entry name" value="NA-bd_OB-fold"/>
</dbReference>